<protein>
    <submittedName>
        <fullName evidence="2">Protein kinase domain-containing protein</fullName>
    </submittedName>
</protein>
<organism evidence="1 2">
    <name type="scientific">Rhabditophanes sp. KR3021</name>
    <dbReference type="NCBI Taxonomy" id="114890"/>
    <lineage>
        <taxon>Eukaryota</taxon>
        <taxon>Metazoa</taxon>
        <taxon>Ecdysozoa</taxon>
        <taxon>Nematoda</taxon>
        <taxon>Chromadorea</taxon>
        <taxon>Rhabditida</taxon>
        <taxon>Tylenchina</taxon>
        <taxon>Panagrolaimomorpha</taxon>
        <taxon>Strongyloidoidea</taxon>
        <taxon>Alloionematidae</taxon>
        <taxon>Rhabditophanes</taxon>
    </lineage>
</organism>
<dbReference type="Proteomes" id="UP000095286">
    <property type="component" value="Unplaced"/>
</dbReference>
<sequence>MKPYNNDSDNNDPYDHHVITYNMGYGKETVSNNDIPEEVKNKTAAYKRYVKEEENLKIKAEQQHHKVEEQKIVEQMYEVKFPRNSSRYSSTTSAGSRVSCLSKGKPPKYGKIVVNENGSPDMNKRIKTEMFMNFFLKDCPDNTYFYICSIPLQMKNNETIMYDMPQMKCSMDVVVIILEVRKLMINPRDVFIIWKRCLAGLKILHDADYMHRNVETSTIIFTMENKSLLSEFQYCDKIDPCNNLASYGNANKNPRNICPELQGQSHAFDDLYDYGRPSDVWCLANAIKLLLLTNYDDVNPLYFDDLRIINNMLDCCLRVDPLDRPTVSELFYNDVFKSVNVNETYSFEFIAVLDEASKDFCSSSYV</sequence>
<name>A0AC35UDK5_9BILA</name>
<reference evidence="2" key="1">
    <citation type="submission" date="2016-11" db="UniProtKB">
        <authorList>
            <consortium name="WormBaseParasite"/>
        </authorList>
    </citation>
    <scope>IDENTIFICATION</scope>
    <source>
        <strain evidence="2">KR3021</strain>
    </source>
</reference>
<proteinExistence type="predicted"/>
<evidence type="ECO:0000313" key="2">
    <source>
        <dbReference type="WBParaSite" id="RSKR_0001031750.1"/>
    </source>
</evidence>
<accession>A0AC35UDK5</accession>
<evidence type="ECO:0000313" key="1">
    <source>
        <dbReference type="Proteomes" id="UP000095286"/>
    </source>
</evidence>
<dbReference type="WBParaSite" id="RSKR_0001031750.1">
    <property type="protein sequence ID" value="RSKR_0001031750.1"/>
    <property type="gene ID" value="RSKR_0001031750"/>
</dbReference>